<dbReference type="AlphaFoldDB" id="A0A7S0LAB1"/>
<sequence length="146" mass="15855">METGVLLSVTVCFYSTSCSSSSSSFGLINWRELLGIVRIAEQSGEVRVHGRGATARGCRGVCGCLVEGRRPAVDASHLVWRTFDPSVACKEVDELGQLSVNCAELLLVEKGVPSPSTADGRSELSTRRQRPRKNARVRPSLQWGHL</sequence>
<feature type="compositionally biased region" description="Basic residues" evidence="1">
    <location>
        <begin position="127"/>
        <end position="136"/>
    </location>
</feature>
<gene>
    <name evidence="2" type="ORF">CPEL01642_LOCUS9667</name>
</gene>
<organism evidence="2">
    <name type="scientific">Coccolithus braarudii</name>
    <dbReference type="NCBI Taxonomy" id="221442"/>
    <lineage>
        <taxon>Eukaryota</taxon>
        <taxon>Haptista</taxon>
        <taxon>Haptophyta</taxon>
        <taxon>Prymnesiophyceae</taxon>
        <taxon>Coccolithales</taxon>
        <taxon>Coccolithaceae</taxon>
        <taxon>Coccolithus</taxon>
    </lineage>
</organism>
<evidence type="ECO:0000256" key="1">
    <source>
        <dbReference type="SAM" id="MobiDB-lite"/>
    </source>
</evidence>
<evidence type="ECO:0000313" key="2">
    <source>
        <dbReference type="EMBL" id="CAD8606332.1"/>
    </source>
</evidence>
<dbReference type="EMBL" id="HBEY01020202">
    <property type="protein sequence ID" value="CAD8606332.1"/>
    <property type="molecule type" value="Transcribed_RNA"/>
</dbReference>
<proteinExistence type="predicted"/>
<reference evidence="2" key="1">
    <citation type="submission" date="2021-01" db="EMBL/GenBank/DDBJ databases">
        <authorList>
            <person name="Corre E."/>
            <person name="Pelletier E."/>
            <person name="Niang G."/>
            <person name="Scheremetjew M."/>
            <person name="Finn R."/>
            <person name="Kale V."/>
            <person name="Holt S."/>
            <person name="Cochrane G."/>
            <person name="Meng A."/>
            <person name="Brown T."/>
            <person name="Cohen L."/>
        </authorList>
    </citation>
    <scope>NUCLEOTIDE SEQUENCE</scope>
    <source>
        <strain evidence="2">PLY182g</strain>
    </source>
</reference>
<protein>
    <submittedName>
        <fullName evidence="2">Uncharacterized protein</fullName>
    </submittedName>
</protein>
<accession>A0A7S0LAB1</accession>
<name>A0A7S0LAB1_9EUKA</name>
<feature type="region of interest" description="Disordered" evidence="1">
    <location>
        <begin position="113"/>
        <end position="146"/>
    </location>
</feature>